<feature type="transmembrane region" description="Helical" evidence="8">
    <location>
        <begin position="148"/>
        <end position="170"/>
    </location>
</feature>
<evidence type="ECO:0000256" key="7">
    <source>
        <dbReference type="SAM" id="Coils"/>
    </source>
</evidence>
<evidence type="ECO:0000256" key="4">
    <source>
        <dbReference type="ARBA" id="ARBA00022679"/>
    </source>
</evidence>
<comment type="catalytic activity">
    <reaction evidence="1">
        <text>ATP + protein L-histidine = ADP + protein N-phospho-L-histidine.</text>
        <dbReference type="EC" id="2.7.13.3"/>
    </reaction>
</comment>
<reference evidence="10" key="1">
    <citation type="submission" date="2019-08" db="EMBL/GenBank/DDBJ databases">
        <authorList>
            <person name="Kucharzyk K."/>
            <person name="Murdoch R.W."/>
            <person name="Higgins S."/>
            <person name="Loffler F."/>
        </authorList>
    </citation>
    <scope>NUCLEOTIDE SEQUENCE</scope>
</reference>
<dbReference type="SUPFAM" id="SSF47384">
    <property type="entry name" value="Homodimeric domain of signal transducing histidine kinase"/>
    <property type="match status" value="1"/>
</dbReference>
<keyword evidence="8" id="KW-0812">Transmembrane</keyword>
<dbReference type="Gene3D" id="1.10.287.130">
    <property type="match status" value="1"/>
</dbReference>
<dbReference type="InterPro" id="IPR003594">
    <property type="entry name" value="HATPase_dom"/>
</dbReference>
<gene>
    <name evidence="10" type="primary">sasA_305</name>
    <name evidence="10" type="ORF">SDC9_130439</name>
</gene>
<evidence type="ECO:0000256" key="1">
    <source>
        <dbReference type="ARBA" id="ARBA00000085"/>
    </source>
</evidence>
<evidence type="ECO:0000313" key="10">
    <source>
        <dbReference type="EMBL" id="MPM83375.1"/>
    </source>
</evidence>
<keyword evidence="5 10" id="KW-0418">Kinase</keyword>
<dbReference type="Pfam" id="PF02518">
    <property type="entry name" value="HATPase_c"/>
    <property type="match status" value="1"/>
</dbReference>
<dbReference type="Pfam" id="PF00512">
    <property type="entry name" value="HisKA"/>
    <property type="match status" value="1"/>
</dbReference>
<evidence type="ECO:0000256" key="6">
    <source>
        <dbReference type="ARBA" id="ARBA00023012"/>
    </source>
</evidence>
<sequence>MINKNVFNKTKVSLIKINVAVVVSFFIIFSIFIYSYFKGLTYNSVDRNLNDELENITVQLTSSAIFSPIVLKDPSNMVYIYEGDRVKYYTRNGYFEDMLPKFRENKKNSFFTYTENGYTFRELSLEIGKYKIQIIRNIDAQINSFKQLIYVFVIGIIIAIIITYFIALYLTKKALIPIETAWNNQAKFVQDASHELRTPISIVSSKLESMLRSPNSTISDEVELIADAMKETRRIKKMINDLLCLTKEDSITTLNKEEVNIEQLINEISNDYLDIAEVQNKKFNINLNAENKIIITDKNKLRQLILIFIDNAFKYTNKNDIICINLTEEGRDIIISIEDSGIGIKDDEISNIFDRFFRSENVRSKDIDGSGIGLSIAKMLSTSLDIDISVKSKLNEFTKFNLIIHNK</sequence>
<accession>A0A645D2H2</accession>
<keyword evidence="8" id="KW-0472">Membrane</keyword>
<dbReference type="InterPro" id="IPR050351">
    <property type="entry name" value="BphY/WalK/GraS-like"/>
</dbReference>
<feature type="domain" description="Histidine kinase" evidence="9">
    <location>
        <begin position="191"/>
        <end position="407"/>
    </location>
</feature>
<dbReference type="PANTHER" id="PTHR45453:SF1">
    <property type="entry name" value="PHOSPHATE REGULON SENSOR PROTEIN PHOR"/>
    <property type="match status" value="1"/>
</dbReference>
<evidence type="ECO:0000256" key="8">
    <source>
        <dbReference type="SAM" id="Phobius"/>
    </source>
</evidence>
<dbReference type="Gene3D" id="3.30.565.10">
    <property type="entry name" value="Histidine kinase-like ATPase, C-terminal domain"/>
    <property type="match status" value="1"/>
</dbReference>
<feature type="coiled-coil region" evidence="7">
    <location>
        <begin position="247"/>
        <end position="281"/>
    </location>
</feature>
<protein>
    <recommendedName>
        <fullName evidence="2">histidine kinase</fullName>
        <ecNumber evidence="2">2.7.13.3</ecNumber>
    </recommendedName>
</protein>
<dbReference type="PRINTS" id="PR00344">
    <property type="entry name" value="BCTRLSENSOR"/>
</dbReference>
<dbReference type="InterPro" id="IPR036890">
    <property type="entry name" value="HATPase_C_sf"/>
</dbReference>
<keyword evidence="3" id="KW-0597">Phosphoprotein</keyword>
<dbReference type="GO" id="GO:0004721">
    <property type="term" value="F:phosphoprotein phosphatase activity"/>
    <property type="evidence" value="ECO:0007669"/>
    <property type="project" value="TreeGrafter"/>
</dbReference>
<dbReference type="PANTHER" id="PTHR45453">
    <property type="entry name" value="PHOSPHATE REGULON SENSOR PROTEIN PHOR"/>
    <property type="match status" value="1"/>
</dbReference>
<dbReference type="GO" id="GO:0000155">
    <property type="term" value="F:phosphorelay sensor kinase activity"/>
    <property type="evidence" value="ECO:0007669"/>
    <property type="project" value="InterPro"/>
</dbReference>
<dbReference type="SMART" id="SM00388">
    <property type="entry name" value="HisKA"/>
    <property type="match status" value="1"/>
</dbReference>
<keyword evidence="8" id="KW-1133">Transmembrane helix</keyword>
<name>A0A645D2H2_9ZZZZ</name>
<dbReference type="AlphaFoldDB" id="A0A645D2H2"/>
<evidence type="ECO:0000256" key="2">
    <source>
        <dbReference type="ARBA" id="ARBA00012438"/>
    </source>
</evidence>
<dbReference type="InterPro" id="IPR036097">
    <property type="entry name" value="HisK_dim/P_sf"/>
</dbReference>
<keyword evidence="7" id="KW-0175">Coiled coil</keyword>
<dbReference type="InterPro" id="IPR003661">
    <property type="entry name" value="HisK_dim/P_dom"/>
</dbReference>
<comment type="caution">
    <text evidence="10">The sequence shown here is derived from an EMBL/GenBank/DDBJ whole genome shotgun (WGS) entry which is preliminary data.</text>
</comment>
<dbReference type="CDD" id="cd00082">
    <property type="entry name" value="HisKA"/>
    <property type="match status" value="1"/>
</dbReference>
<organism evidence="10">
    <name type="scientific">bioreactor metagenome</name>
    <dbReference type="NCBI Taxonomy" id="1076179"/>
    <lineage>
        <taxon>unclassified sequences</taxon>
        <taxon>metagenomes</taxon>
        <taxon>ecological metagenomes</taxon>
    </lineage>
</organism>
<dbReference type="SMART" id="SM00387">
    <property type="entry name" value="HATPase_c"/>
    <property type="match status" value="1"/>
</dbReference>
<dbReference type="PROSITE" id="PS50109">
    <property type="entry name" value="HIS_KIN"/>
    <property type="match status" value="1"/>
</dbReference>
<dbReference type="SUPFAM" id="SSF55874">
    <property type="entry name" value="ATPase domain of HSP90 chaperone/DNA topoisomerase II/histidine kinase"/>
    <property type="match status" value="1"/>
</dbReference>
<dbReference type="EC" id="2.7.13.3" evidence="2"/>
<dbReference type="GO" id="GO:0016036">
    <property type="term" value="P:cellular response to phosphate starvation"/>
    <property type="evidence" value="ECO:0007669"/>
    <property type="project" value="TreeGrafter"/>
</dbReference>
<evidence type="ECO:0000259" key="9">
    <source>
        <dbReference type="PROSITE" id="PS50109"/>
    </source>
</evidence>
<evidence type="ECO:0000256" key="3">
    <source>
        <dbReference type="ARBA" id="ARBA00022553"/>
    </source>
</evidence>
<keyword evidence="6" id="KW-0902">Two-component regulatory system</keyword>
<dbReference type="InterPro" id="IPR005467">
    <property type="entry name" value="His_kinase_dom"/>
</dbReference>
<keyword evidence="4 10" id="KW-0808">Transferase</keyword>
<dbReference type="InterPro" id="IPR004358">
    <property type="entry name" value="Sig_transdc_His_kin-like_C"/>
</dbReference>
<feature type="transmembrane region" description="Helical" evidence="8">
    <location>
        <begin position="12"/>
        <end position="37"/>
    </location>
</feature>
<evidence type="ECO:0000256" key="5">
    <source>
        <dbReference type="ARBA" id="ARBA00022777"/>
    </source>
</evidence>
<dbReference type="GO" id="GO:0005886">
    <property type="term" value="C:plasma membrane"/>
    <property type="evidence" value="ECO:0007669"/>
    <property type="project" value="TreeGrafter"/>
</dbReference>
<dbReference type="EMBL" id="VSSQ01032187">
    <property type="protein sequence ID" value="MPM83375.1"/>
    <property type="molecule type" value="Genomic_DNA"/>
</dbReference>
<proteinExistence type="predicted"/>